<dbReference type="Proteomes" id="UP000034531">
    <property type="component" value="Unassembled WGS sequence"/>
</dbReference>
<dbReference type="EMBL" id="LBYI01000022">
    <property type="protein sequence ID" value="KKR49645.1"/>
    <property type="molecule type" value="Genomic_DNA"/>
</dbReference>
<feature type="compositionally biased region" description="Polar residues" evidence="1">
    <location>
        <begin position="122"/>
        <end position="131"/>
    </location>
</feature>
<evidence type="ECO:0000313" key="4">
    <source>
        <dbReference type="Proteomes" id="UP000034531"/>
    </source>
</evidence>
<name>A0A0G0TRI0_9BACT</name>
<dbReference type="AlphaFoldDB" id="A0A0G0TRI0"/>
<keyword evidence="2" id="KW-0812">Transmembrane</keyword>
<feature type="compositionally biased region" description="Low complexity" evidence="1">
    <location>
        <begin position="92"/>
        <end position="121"/>
    </location>
</feature>
<feature type="transmembrane region" description="Helical" evidence="2">
    <location>
        <begin position="39"/>
        <end position="59"/>
    </location>
</feature>
<feature type="region of interest" description="Disordered" evidence="1">
    <location>
        <begin position="62"/>
        <end position="132"/>
    </location>
</feature>
<evidence type="ECO:0000313" key="3">
    <source>
        <dbReference type="EMBL" id="KKR49645.1"/>
    </source>
</evidence>
<keyword evidence="2" id="KW-1133">Transmembrane helix</keyword>
<keyword evidence="2" id="KW-0472">Membrane</keyword>
<evidence type="ECO:0000256" key="2">
    <source>
        <dbReference type="SAM" id="Phobius"/>
    </source>
</evidence>
<evidence type="ECO:0000256" key="1">
    <source>
        <dbReference type="SAM" id="MobiDB-lite"/>
    </source>
</evidence>
<gene>
    <name evidence="3" type="ORF">UT84_C0022G0008</name>
</gene>
<comment type="caution">
    <text evidence="3">The sequence shown here is derived from an EMBL/GenBank/DDBJ whole genome shotgun (WGS) entry which is preliminary data.</text>
</comment>
<sequence>MSSVLALLLLITLVLLIVSLVKPGLLNRIIKRELSRKQSSLGLGAILIILFVLIGITAPPNEKSGSKVKGETATQEIASPSPENSPTPSPSPLTSSPSPSPSPAKTVVSSPSPTTQPNSSSARSGCDSSYPTVCIAPPPPDLDCKDVSYKRFKVLPPDPHNFDGNHDGVGCER</sequence>
<accession>A0A0G0TRI0</accession>
<protein>
    <submittedName>
        <fullName evidence="3">WD40 domain protein beta Propeller</fullName>
    </submittedName>
</protein>
<organism evidence="3 4">
    <name type="scientific">Candidatus Curtissbacteria bacterium GW2011_GWA1_40_16</name>
    <dbReference type="NCBI Taxonomy" id="1618405"/>
    <lineage>
        <taxon>Bacteria</taxon>
        <taxon>Candidatus Curtissiibacteriota</taxon>
    </lineage>
</organism>
<proteinExistence type="predicted"/>
<reference evidence="3 4" key="1">
    <citation type="journal article" date="2015" name="Nature">
        <title>rRNA introns, odd ribosomes, and small enigmatic genomes across a large radiation of phyla.</title>
        <authorList>
            <person name="Brown C.T."/>
            <person name="Hug L.A."/>
            <person name="Thomas B.C."/>
            <person name="Sharon I."/>
            <person name="Castelle C.J."/>
            <person name="Singh A."/>
            <person name="Wilkins M.J."/>
            <person name="Williams K.H."/>
            <person name="Banfield J.F."/>
        </authorList>
    </citation>
    <scope>NUCLEOTIDE SEQUENCE [LARGE SCALE GENOMIC DNA]</scope>
</reference>